<gene>
    <name evidence="2" type="ORF">IEO21_01626</name>
</gene>
<evidence type="ECO:0000313" key="3">
    <source>
        <dbReference type="Proteomes" id="UP000639403"/>
    </source>
</evidence>
<comment type="caution">
    <text evidence="2">The sequence shown here is derived from an EMBL/GenBank/DDBJ whole genome shotgun (WGS) entry which is preliminary data.</text>
</comment>
<keyword evidence="1" id="KW-0472">Membrane</keyword>
<dbReference type="Pfam" id="PF15159">
    <property type="entry name" value="PIG-Y"/>
    <property type="match status" value="1"/>
</dbReference>
<evidence type="ECO:0000256" key="1">
    <source>
        <dbReference type="SAM" id="Phobius"/>
    </source>
</evidence>
<accession>A0A8H7P9A4</accession>
<sequence length="91" mass="10121">MQRAGADAAPVPSENIPSLRTAYIILASAFAFLVIGSYATFFSTFHSATGIWILDTLAGDTHYKYFIVLLVPTTSYFAIANWVGWQYYRNS</sequence>
<dbReference type="AlphaFoldDB" id="A0A8H7P9A4"/>
<organism evidence="2 3">
    <name type="scientific">Rhodonia placenta</name>
    <dbReference type="NCBI Taxonomy" id="104341"/>
    <lineage>
        <taxon>Eukaryota</taxon>
        <taxon>Fungi</taxon>
        <taxon>Dikarya</taxon>
        <taxon>Basidiomycota</taxon>
        <taxon>Agaricomycotina</taxon>
        <taxon>Agaricomycetes</taxon>
        <taxon>Polyporales</taxon>
        <taxon>Adustoporiaceae</taxon>
        <taxon>Rhodonia</taxon>
    </lineage>
</organism>
<reference evidence="2" key="1">
    <citation type="submission" date="2020-11" db="EMBL/GenBank/DDBJ databases">
        <authorList>
            <person name="Koelle M."/>
            <person name="Horta M.A.C."/>
            <person name="Nowrousian M."/>
            <person name="Ohm R.A."/>
            <person name="Benz P."/>
            <person name="Pilgard A."/>
        </authorList>
    </citation>
    <scope>NUCLEOTIDE SEQUENCE</scope>
    <source>
        <strain evidence="2">FPRL280</strain>
    </source>
</reference>
<reference evidence="2" key="2">
    <citation type="journal article" name="Front. Microbiol.">
        <title>Degradative Capacity of Two Strains of Rhodonia placenta: From Phenotype to Genotype.</title>
        <authorList>
            <person name="Kolle M."/>
            <person name="Horta M.A.C."/>
            <person name="Nowrousian M."/>
            <person name="Ohm R.A."/>
            <person name="Benz J.P."/>
            <person name="Pilgard A."/>
        </authorList>
    </citation>
    <scope>NUCLEOTIDE SEQUENCE</scope>
    <source>
        <strain evidence="2">FPRL280</strain>
    </source>
</reference>
<proteinExistence type="predicted"/>
<dbReference type="InterPro" id="IPR029164">
    <property type="entry name" value="PIG-Y"/>
</dbReference>
<feature type="transmembrane region" description="Helical" evidence="1">
    <location>
        <begin position="21"/>
        <end position="45"/>
    </location>
</feature>
<keyword evidence="1" id="KW-1133">Transmembrane helix</keyword>
<evidence type="ECO:0000313" key="2">
    <source>
        <dbReference type="EMBL" id="KAF9820193.1"/>
    </source>
</evidence>
<name>A0A8H7P9A4_9APHY</name>
<keyword evidence="1" id="KW-0812">Transmembrane</keyword>
<protein>
    <submittedName>
        <fullName evidence="2">Uncharacterized protein</fullName>
    </submittedName>
</protein>
<dbReference type="Proteomes" id="UP000639403">
    <property type="component" value="Unassembled WGS sequence"/>
</dbReference>
<feature type="transmembrane region" description="Helical" evidence="1">
    <location>
        <begin position="65"/>
        <end position="85"/>
    </location>
</feature>
<dbReference type="EMBL" id="JADOXO010000012">
    <property type="protein sequence ID" value="KAF9820193.1"/>
    <property type="molecule type" value="Genomic_DNA"/>
</dbReference>